<evidence type="ECO:0000256" key="7">
    <source>
        <dbReference type="ARBA" id="ARBA00023004"/>
    </source>
</evidence>
<name>A0A9Q5Z885_NOSLI</name>
<evidence type="ECO:0000313" key="16">
    <source>
        <dbReference type="EMBL" id="PHJ99039.1"/>
    </source>
</evidence>
<keyword evidence="3 13" id="KW-0349">Heme</keyword>
<feature type="domain" description="Dyp-type peroxidase N-terminal" evidence="14">
    <location>
        <begin position="50"/>
        <end position="201"/>
    </location>
</feature>
<keyword evidence="5" id="KW-0732">Signal</keyword>
<dbReference type="NCBIfam" id="TIGR01412">
    <property type="entry name" value="tat_substr_1"/>
    <property type="match status" value="1"/>
</dbReference>
<dbReference type="InterPro" id="IPR006314">
    <property type="entry name" value="Dyp_peroxidase"/>
</dbReference>
<dbReference type="GO" id="GO:0020037">
    <property type="term" value="F:heme binding"/>
    <property type="evidence" value="ECO:0007669"/>
    <property type="project" value="InterPro"/>
</dbReference>
<keyword evidence="8" id="KW-0456">Lyase</keyword>
<dbReference type="InterPro" id="IPR006313">
    <property type="entry name" value="EfeB/EfeN"/>
</dbReference>
<organism evidence="16 17">
    <name type="scientific">Nostoc linckia z8</name>
    <dbReference type="NCBI Taxonomy" id="1628746"/>
    <lineage>
        <taxon>Bacteria</taxon>
        <taxon>Bacillati</taxon>
        <taxon>Cyanobacteriota</taxon>
        <taxon>Cyanophyceae</taxon>
        <taxon>Nostocales</taxon>
        <taxon>Nostocaceae</taxon>
        <taxon>Nostoc</taxon>
    </lineage>
</organism>
<dbReference type="Pfam" id="PF20628">
    <property type="entry name" value="Dyp_perox_C"/>
    <property type="match status" value="1"/>
</dbReference>
<evidence type="ECO:0000256" key="1">
    <source>
        <dbReference type="ARBA" id="ARBA00004196"/>
    </source>
</evidence>
<dbReference type="PANTHER" id="PTHR30521:SF4">
    <property type="entry name" value="DEFERROCHELATASE"/>
    <property type="match status" value="1"/>
</dbReference>
<feature type="domain" description="Dyp-type peroxidase C-terminal" evidence="15">
    <location>
        <begin position="215"/>
        <end position="395"/>
    </location>
</feature>
<dbReference type="GO" id="GO:0005829">
    <property type="term" value="C:cytosol"/>
    <property type="evidence" value="ECO:0007669"/>
    <property type="project" value="TreeGrafter"/>
</dbReference>
<evidence type="ECO:0000256" key="13">
    <source>
        <dbReference type="RuleBase" id="RU365017"/>
    </source>
</evidence>
<evidence type="ECO:0000259" key="15">
    <source>
        <dbReference type="Pfam" id="PF20628"/>
    </source>
</evidence>
<comment type="catalytic activity">
    <reaction evidence="12">
        <text>heme b + 2 H(+) = protoporphyrin IX + Fe(2+)</text>
        <dbReference type="Rhea" id="RHEA:22584"/>
        <dbReference type="ChEBI" id="CHEBI:15378"/>
        <dbReference type="ChEBI" id="CHEBI:29033"/>
        <dbReference type="ChEBI" id="CHEBI:57306"/>
        <dbReference type="ChEBI" id="CHEBI:60344"/>
        <dbReference type="EC" id="4.98.1.1"/>
    </reaction>
    <physiologicalReaction direction="left-to-right" evidence="12">
        <dbReference type="Rhea" id="RHEA:22585"/>
    </physiologicalReaction>
</comment>
<keyword evidence="7 13" id="KW-0408">Iron</keyword>
<comment type="similarity">
    <text evidence="9 13">Belongs to the DyP-type peroxidase family.</text>
</comment>
<dbReference type="GO" id="GO:0046872">
    <property type="term" value="F:metal ion binding"/>
    <property type="evidence" value="ECO:0007669"/>
    <property type="project" value="UniProtKB-KW"/>
</dbReference>
<dbReference type="SUPFAM" id="SSF54909">
    <property type="entry name" value="Dimeric alpha+beta barrel"/>
    <property type="match status" value="1"/>
</dbReference>
<keyword evidence="2 13" id="KW-0575">Peroxidase</keyword>
<dbReference type="AlphaFoldDB" id="A0A9Q5Z885"/>
<evidence type="ECO:0000256" key="9">
    <source>
        <dbReference type="ARBA" id="ARBA00025737"/>
    </source>
</evidence>
<evidence type="ECO:0000313" key="17">
    <source>
        <dbReference type="Proteomes" id="UP000222310"/>
    </source>
</evidence>
<dbReference type="GO" id="GO:0004601">
    <property type="term" value="F:peroxidase activity"/>
    <property type="evidence" value="ECO:0007669"/>
    <property type="project" value="UniProtKB-KW"/>
</dbReference>
<keyword evidence="6 13" id="KW-0560">Oxidoreductase</keyword>
<dbReference type="PROSITE" id="PS51318">
    <property type="entry name" value="TAT"/>
    <property type="match status" value="1"/>
</dbReference>
<comment type="caution">
    <text evidence="16">The sequence shown here is derived from an EMBL/GenBank/DDBJ whole genome shotgun (WGS) entry which is preliminary data.</text>
</comment>
<dbReference type="InterPro" id="IPR006311">
    <property type="entry name" value="TAT_signal"/>
</dbReference>
<evidence type="ECO:0000259" key="14">
    <source>
        <dbReference type="Pfam" id="PF04261"/>
    </source>
</evidence>
<evidence type="ECO:0000256" key="5">
    <source>
        <dbReference type="ARBA" id="ARBA00022729"/>
    </source>
</evidence>
<evidence type="ECO:0000256" key="12">
    <source>
        <dbReference type="ARBA" id="ARBA00048856"/>
    </source>
</evidence>
<evidence type="ECO:0000256" key="11">
    <source>
        <dbReference type="ARBA" id="ARBA00033775"/>
    </source>
</evidence>
<comment type="function">
    <text evidence="13">Involved in the recovery of exogenous heme iron. Extracts iron from heme while preserving the protoporphyrin ring intact.</text>
</comment>
<dbReference type="Proteomes" id="UP000222310">
    <property type="component" value="Unassembled WGS sequence"/>
</dbReference>
<evidence type="ECO:0000256" key="10">
    <source>
        <dbReference type="ARBA" id="ARBA00033771"/>
    </source>
</evidence>
<proteinExistence type="inferred from homology"/>
<dbReference type="GO" id="GO:0004325">
    <property type="term" value="F:ferrochelatase activity"/>
    <property type="evidence" value="ECO:0007669"/>
    <property type="project" value="UniProtKB-EC"/>
</dbReference>
<dbReference type="NCBIfam" id="TIGR01413">
    <property type="entry name" value="Dyp_perox_fam"/>
    <property type="match status" value="1"/>
</dbReference>
<accession>A0A9Q5Z885</accession>
<comment type="cofactor">
    <cofactor evidence="13">
        <name>heme b</name>
        <dbReference type="ChEBI" id="CHEBI:60344"/>
    </cofactor>
    <text evidence="13">Binds 1 heme b (iron(II)-protoporphyrin IX) group non-covalently per subunit.</text>
</comment>
<dbReference type="EC" id="1.11.1.-" evidence="13"/>
<dbReference type="EMBL" id="LAHD01000092">
    <property type="protein sequence ID" value="PHJ99039.1"/>
    <property type="molecule type" value="Genomic_DNA"/>
</dbReference>
<reference evidence="16 17" key="1">
    <citation type="submission" date="2015-02" db="EMBL/GenBank/DDBJ databases">
        <title>Nostoc linckia genome annotation.</title>
        <authorList>
            <person name="Zhou Z."/>
        </authorList>
    </citation>
    <scope>NUCLEOTIDE SEQUENCE [LARGE SCALE GENOMIC DNA]</scope>
    <source>
        <strain evidence="17">z8</strain>
    </source>
</reference>
<evidence type="ECO:0000256" key="6">
    <source>
        <dbReference type="ARBA" id="ARBA00023002"/>
    </source>
</evidence>
<dbReference type="Pfam" id="PF04261">
    <property type="entry name" value="Dyp_perox_N"/>
    <property type="match status" value="1"/>
</dbReference>
<dbReference type="GO" id="GO:0030313">
    <property type="term" value="C:cell envelope"/>
    <property type="evidence" value="ECO:0007669"/>
    <property type="project" value="UniProtKB-SubCell"/>
</dbReference>
<dbReference type="PANTHER" id="PTHR30521">
    <property type="entry name" value="DEFERROCHELATASE/PEROXIDASE"/>
    <property type="match status" value="1"/>
</dbReference>
<gene>
    <name evidence="16" type="ORF">VF08_25980</name>
</gene>
<evidence type="ECO:0000256" key="3">
    <source>
        <dbReference type="ARBA" id="ARBA00022617"/>
    </source>
</evidence>
<comment type="subcellular location">
    <subcellularLocation>
        <location evidence="1">Cell envelope</location>
    </subcellularLocation>
</comment>
<evidence type="ECO:0000256" key="4">
    <source>
        <dbReference type="ARBA" id="ARBA00022723"/>
    </source>
</evidence>
<dbReference type="InterPro" id="IPR048328">
    <property type="entry name" value="Dyp_perox_C"/>
</dbReference>
<dbReference type="InterPro" id="IPR048327">
    <property type="entry name" value="Dyp_perox_N"/>
</dbReference>
<keyword evidence="4 13" id="KW-0479">Metal-binding</keyword>
<sequence>MTPRISRRDLLIGMVAASGVAALTTLSFRQFFANSEDTTQERQAFFGVHQAGILTPAPASALIVSFDVVAKTKEDLVRLFKTLTERIEFLMVGGTPKIVDPKLPPTDSGVLGTKVFPDNLTVTVAVGASLFDNRYGLSHLKPKHLTTMTDFPNDALDANLCHGDLLLQFCANTAETNIHALRDIIKNFPDLLSLRWKMEGFLPPHTIKKLGKDTVRNLLGFKDGTANLDVNDSGLMNRVVWVKANTDEPAWTVGGTYQVVRVIRNFVERWDRTPLQEQQTIIGRDKDIGAPLGMKNEHDIPNYEQDPKGKQIPLDAHIRLANPRNSESSLILRRGFNYSRGYDKSGQLDMGLLFVCFQSNLEKGFITVQSRLNGEPLEEYIKPIGGGYFFALPGVVAKGGYLSQSLLEAGKY</sequence>
<protein>
    <recommendedName>
        <fullName evidence="10 13">Deferrochelatase</fullName>
        <ecNumber evidence="13">1.11.1.-</ecNumber>
    </recommendedName>
    <alternativeName>
        <fullName evidence="11 13">Peroxidase EfeB</fullName>
    </alternativeName>
</protein>
<dbReference type="InterPro" id="IPR011008">
    <property type="entry name" value="Dimeric_a/b-barrel"/>
</dbReference>
<evidence type="ECO:0000256" key="8">
    <source>
        <dbReference type="ARBA" id="ARBA00023239"/>
    </source>
</evidence>
<dbReference type="GO" id="GO:0033212">
    <property type="term" value="P:iron import into cell"/>
    <property type="evidence" value="ECO:0007669"/>
    <property type="project" value="InterPro"/>
</dbReference>
<dbReference type="PROSITE" id="PS51404">
    <property type="entry name" value="DYP_PEROXIDASE"/>
    <property type="match status" value="1"/>
</dbReference>
<evidence type="ECO:0000256" key="2">
    <source>
        <dbReference type="ARBA" id="ARBA00022559"/>
    </source>
</evidence>